<proteinExistence type="predicted"/>
<accession>A0A9W9SHG2</accession>
<keyword evidence="2" id="KW-1185">Reference proteome</keyword>
<dbReference type="GO" id="GO:0008168">
    <property type="term" value="F:methyltransferase activity"/>
    <property type="evidence" value="ECO:0007669"/>
    <property type="project" value="UniProtKB-KW"/>
</dbReference>
<dbReference type="AlphaFoldDB" id="A0A9W9SHG2"/>
<dbReference type="Pfam" id="PF13489">
    <property type="entry name" value="Methyltransf_23"/>
    <property type="match status" value="1"/>
</dbReference>
<organism evidence="1 2">
    <name type="scientific">Penicillium cosmopolitanum</name>
    <dbReference type="NCBI Taxonomy" id="1131564"/>
    <lineage>
        <taxon>Eukaryota</taxon>
        <taxon>Fungi</taxon>
        <taxon>Dikarya</taxon>
        <taxon>Ascomycota</taxon>
        <taxon>Pezizomycotina</taxon>
        <taxon>Eurotiomycetes</taxon>
        <taxon>Eurotiomycetidae</taxon>
        <taxon>Eurotiales</taxon>
        <taxon>Aspergillaceae</taxon>
        <taxon>Penicillium</taxon>
    </lineage>
</organism>
<comment type="caution">
    <text evidence="1">The sequence shown here is derived from an EMBL/GenBank/DDBJ whole genome shotgun (WGS) entry which is preliminary data.</text>
</comment>
<dbReference type="Gene3D" id="3.40.50.150">
    <property type="entry name" value="Vaccinia Virus protein VP39"/>
    <property type="match status" value="1"/>
</dbReference>
<reference evidence="1" key="2">
    <citation type="journal article" date="2023" name="IMA Fungus">
        <title>Comparative genomic study of the Penicillium genus elucidates a diverse pangenome and 15 lateral gene transfer events.</title>
        <authorList>
            <person name="Petersen C."/>
            <person name="Sorensen T."/>
            <person name="Nielsen M.R."/>
            <person name="Sondergaard T.E."/>
            <person name="Sorensen J.L."/>
            <person name="Fitzpatrick D.A."/>
            <person name="Frisvad J.C."/>
            <person name="Nielsen K.L."/>
        </authorList>
    </citation>
    <scope>NUCLEOTIDE SEQUENCE</scope>
    <source>
        <strain evidence="1">IBT 29677</strain>
    </source>
</reference>
<dbReference type="InterPro" id="IPR029063">
    <property type="entry name" value="SAM-dependent_MTases_sf"/>
</dbReference>
<sequence>MRFSPFELADSTVPHSPNPHAEYSILDVEQEFGLVNETDENKLPQNCSFITADIEKEWEFSSQSDYIYMRMIMIAVKDWPALLRRTFANLNPGGQVEVFDGLMHLTADDGSTAANSAAIHWFELSKEYLAKHDIAWDLSRNLPEQMIEAGFEVIESETIKMRLYPDSRDPEADRDWVAANYRKDISDIVHGMTKRMRTDLASRMSPEEWDTLEQNAKREILEESEQRGFHTTLYVRVARKPDLGLNLKL</sequence>
<dbReference type="EMBL" id="JAPZBU010000011">
    <property type="protein sequence ID" value="KAJ5378440.1"/>
    <property type="molecule type" value="Genomic_DNA"/>
</dbReference>
<keyword evidence="1" id="KW-0489">Methyltransferase</keyword>
<dbReference type="Proteomes" id="UP001147747">
    <property type="component" value="Unassembled WGS sequence"/>
</dbReference>
<dbReference type="GO" id="GO:0032259">
    <property type="term" value="P:methylation"/>
    <property type="evidence" value="ECO:0007669"/>
    <property type="project" value="UniProtKB-KW"/>
</dbReference>
<dbReference type="GeneID" id="81375176"/>
<gene>
    <name evidence="1" type="ORF">N7509_011559</name>
</gene>
<name>A0A9W9SHG2_9EURO</name>
<keyword evidence="1" id="KW-0808">Transferase</keyword>
<dbReference type="RefSeq" id="XP_056482226.1">
    <property type="nucleotide sequence ID" value="XM_056636196.1"/>
</dbReference>
<evidence type="ECO:0000313" key="2">
    <source>
        <dbReference type="Proteomes" id="UP001147747"/>
    </source>
</evidence>
<dbReference type="SUPFAM" id="SSF53335">
    <property type="entry name" value="S-adenosyl-L-methionine-dependent methyltransferases"/>
    <property type="match status" value="1"/>
</dbReference>
<evidence type="ECO:0000313" key="1">
    <source>
        <dbReference type="EMBL" id="KAJ5378440.1"/>
    </source>
</evidence>
<dbReference type="OrthoDB" id="2013972at2759"/>
<protein>
    <submittedName>
        <fullName evidence="1">S-adenosyl-L-methionine-dependent methyltransferase</fullName>
    </submittedName>
</protein>
<reference evidence="1" key="1">
    <citation type="submission" date="2022-12" db="EMBL/GenBank/DDBJ databases">
        <authorList>
            <person name="Petersen C."/>
        </authorList>
    </citation>
    <scope>NUCLEOTIDE SEQUENCE</scope>
    <source>
        <strain evidence="1">IBT 29677</strain>
    </source>
</reference>